<evidence type="ECO:0000313" key="1">
    <source>
        <dbReference type="EMBL" id="GAL85569.1"/>
    </source>
</evidence>
<gene>
    <name evidence="1" type="ORF">MYP_2798</name>
</gene>
<reference evidence="1 2" key="1">
    <citation type="submission" date="2014-09" db="EMBL/GenBank/DDBJ databases">
        <title>Sporocytophaga myxococcoides PG-01 genome sequencing.</title>
        <authorList>
            <person name="Liu L."/>
            <person name="Gao P.J."/>
            <person name="Chen G.J."/>
            <person name="Wang L.S."/>
        </authorList>
    </citation>
    <scope>NUCLEOTIDE SEQUENCE [LARGE SCALE GENOMIC DNA]</scope>
    <source>
        <strain evidence="1 2">PG-01</strain>
    </source>
</reference>
<accession>A0A098LGI4</accession>
<sequence length="200" mass="23603">MQQEFLNMATTVFDNVDKWNAFIDLYNNKDAIRVTWVNKLKQSLIEHFRIKDIAIGWEFNVYGDMNCCKWYLTDFGPDSLCLRFWVNYGGNPGLMLWVHKDKFDSAKITESLRNEKYIPLLAALKADRVEINDWDKAISEKQFYFDSPFDGNFDYDHFAWYAGNETEKVVNQIADKVNKIRKSQELTNLLIELNQSSRKL</sequence>
<protein>
    <recommendedName>
        <fullName evidence="3">DUF4268 domain-containing protein</fullName>
    </recommendedName>
</protein>
<comment type="caution">
    <text evidence="1">The sequence shown here is derived from an EMBL/GenBank/DDBJ whole genome shotgun (WGS) entry which is preliminary data.</text>
</comment>
<evidence type="ECO:0008006" key="3">
    <source>
        <dbReference type="Google" id="ProtNLM"/>
    </source>
</evidence>
<proteinExistence type="predicted"/>
<evidence type="ECO:0000313" key="2">
    <source>
        <dbReference type="Proteomes" id="UP000030185"/>
    </source>
</evidence>
<name>A0A098LGI4_9BACT</name>
<dbReference type="RefSeq" id="WP_045464327.1">
    <property type="nucleotide sequence ID" value="NZ_BBLT01000005.1"/>
</dbReference>
<dbReference type="STRING" id="153721.MYP_2798"/>
<dbReference type="Proteomes" id="UP000030185">
    <property type="component" value="Unassembled WGS sequence"/>
</dbReference>
<dbReference type="EMBL" id="BBLT01000005">
    <property type="protein sequence ID" value="GAL85569.1"/>
    <property type="molecule type" value="Genomic_DNA"/>
</dbReference>
<dbReference type="AlphaFoldDB" id="A0A098LGI4"/>
<keyword evidence="2" id="KW-1185">Reference proteome</keyword>
<organism evidence="1 2">
    <name type="scientific">Sporocytophaga myxococcoides</name>
    <dbReference type="NCBI Taxonomy" id="153721"/>
    <lineage>
        <taxon>Bacteria</taxon>
        <taxon>Pseudomonadati</taxon>
        <taxon>Bacteroidota</taxon>
        <taxon>Cytophagia</taxon>
        <taxon>Cytophagales</taxon>
        <taxon>Cytophagaceae</taxon>
        <taxon>Sporocytophaga</taxon>
    </lineage>
</organism>
<dbReference type="OrthoDB" id="9839063at2"/>